<organism evidence="3 4">
    <name type="scientific">Haloplanus rubicundus</name>
    <dbReference type="NCBI Taxonomy" id="1547898"/>
    <lineage>
        <taxon>Archaea</taxon>
        <taxon>Methanobacteriati</taxon>
        <taxon>Methanobacteriota</taxon>
        <taxon>Stenosarchaea group</taxon>
        <taxon>Halobacteria</taxon>
        <taxon>Halobacteriales</taxon>
        <taxon>Haloferacaceae</taxon>
        <taxon>Haloplanus</taxon>
    </lineage>
</organism>
<evidence type="ECO:0000256" key="1">
    <source>
        <dbReference type="SAM" id="Phobius"/>
    </source>
</evidence>
<dbReference type="AlphaFoldDB" id="A0A345E206"/>
<feature type="domain" description="Oxidoreductase molybdopterin-binding" evidence="2">
    <location>
        <begin position="209"/>
        <end position="346"/>
    </location>
</feature>
<keyword evidence="1" id="KW-0812">Transmembrane</keyword>
<dbReference type="InterPro" id="IPR000572">
    <property type="entry name" value="OxRdtase_Mopterin-bd_dom"/>
</dbReference>
<feature type="transmembrane region" description="Helical" evidence="1">
    <location>
        <begin position="45"/>
        <end position="63"/>
    </location>
</feature>
<feature type="transmembrane region" description="Helical" evidence="1">
    <location>
        <begin position="152"/>
        <end position="173"/>
    </location>
</feature>
<reference evidence="3 4" key="1">
    <citation type="submission" date="2018-07" db="EMBL/GenBank/DDBJ databases">
        <title>Genome sequences of Haloplanus sp. CBA1113.</title>
        <authorList>
            <person name="Kim Y.B."/>
            <person name="Roh S.W."/>
        </authorList>
    </citation>
    <scope>NUCLEOTIDE SEQUENCE [LARGE SCALE GENOMIC DNA]</scope>
    <source>
        <strain evidence="3 4">CBA1113</strain>
    </source>
</reference>
<dbReference type="SUPFAM" id="SSF56524">
    <property type="entry name" value="Oxidoreductase molybdopterin-binding domain"/>
    <property type="match status" value="1"/>
</dbReference>
<feature type="transmembrane region" description="Helical" evidence="1">
    <location>
        <begin position="84"/>
        <end position="104"/>
    </location>
</feature>
<dbReference type="InterPro" id="IPR036374">
    <property type="entry name" value="OxRdtase_Mopterin-bd_sf"/>
</dbReference>
<dbReference type="Pfam" id="PF00174">
    <property type="entry name" value="Oxidored_molyb"/>
    <property type="match status" value="1"/>
</dbReference>
<gene>
    <name evidence="3" type="ORF">DU500_07100</name>
</gene>
<evidence type="ECO:0000313" key="3">
    <source>
        <dbReference type="EMBL" id="AXG06228.1"/>
    </source>
</evidence>
<evidence type="ECO:0000313" key="4">
    <source>
        <dbReference type="Proteomes" id="UP000253273"/>
    </source>
</evidence>
<dbReference type="KEGG" id="haj:DU500_07100"/>
<name>A0A345E206_9EURY</name>
<feature type="transmembrane region" description="Helical" evidence="1">
    <location>
        <begin position="110"/>
        <end position="132"/>
    </location>
</feature>
<dbReference type="RefSeq" id="WP_114585370.1">
    <property type="nucleotide sequence ID" value="NZ_CP031150.1"/>
</dbReference>
<keyword evidence="1" id="KW-1133">Transmembrane helix</keyword>
<dbReference type="GeneID" id="37283139"/>
<dbReference type="OrthoDB" id="9576at2157"/>
<dbReference type="CDD" id="cd00321">
    <property type="entry name" value="SO_family_Moco"/>
    <property type="match status" value="1"/>
</dbReference>
<dbReference type="EMBL" id="CP031150">
    <property type="protein sequence ID" value="AXG06228.1"/>
    <property type="molecule type" value="Genomic_DNA"/>
</dbReference>
<keyword evidence="4" id="KW-1185">Reference proteome</keyword>
<sequence>MSLRARLAHLDPPPRLVDWSLFALVGLTAATGLTSFWVGHPSDAAIFWIHAVAGLSIPPLLVVKFRRVAGRVRDRRAWDRATPLSILLAAVAVAAAATGVAWAVGVVVPLGFWTLLNLHILFGLLLVPLLLVHLRARYRPLRRTDVRERRVALQYAGLVVAAGVTSAGLRWLATLFGTPAATRRFTGSRALDSDADLPVTSWVADDPDPVDPTTWTLSVGGLVGRPLELGVDDLNSTAERQALLDCTSGWYAERDWRGVRLGDLLDVAGASEDAAWVTVRSVTGYRWSLPLDEARDAVLATHLSGERLDHGHGYPIRLVAPGRRGFQWVKWVEGIEVRRRPDPRQWIAIFVSGL</sequence>
<evidence type="ECO:0000259" key="2">
    <source>
        <dbReference type="Pfam" id="PF00174"/>
    </source>
</evidence>
<dbReference type="PANTHER" id="PTHR43032">
    <property type="entry name" value="PROTEIN-METHIONINE-SULFOXIDE REDUCTASE"/>
    <property type="match status" value="1"/>
</dbReference>
<dbReference type="Gene3D" id="3.90.420.10">
    <property type="entry name" value="Oxidoreductase, molybdopterin-binding domain"/>
    <property type="match status" value="1"/>
</dbReference>
<feature type="transmembrane region" description="Helical" evidence="1">
    <location>
        <begin position="21"/>
        <end position="39"/>
    </location>
</feature>
<dbReference type="Proteomes" id="UP000253273">
    <property type="component" value="Chromosome"/>
</dbReference>
<proteinExistence type="predicted"/>
<protein>
    <submittedName>
        <fullName evidence="3">Sulfite oxidase</fullName>
    </submittedName>
</protein>
<accession>A0A345E206</accession>
<keyword evidence="1" id="KW-0472">Membrane</keyword>